<evidence type="ECO:0000313" key="8">
    <source>
        <dbReference type="EMBL" id="KAJ1959080.1"/>
    </source>
</evidence>
<keyword evidence="9" id="KW-1185">Reference proteome</keyword>
<dbReference type="InterPro" id="IPR007667">
    <property type="entry name" value="Hypoxia_induced_domain"/>
</dbReference>
<dbReference type="EMBL" id="JANBPY010001688">
    <property type="protein sequence ID" value="KAJ1959080.1"/>
    <property type="molecule type" value="Genomic_DNA"/>
</dbReference>
<name>A0A9W8AP62_9FUNG</name>
<organism evidence="8 9">
    <name type="scientific">Dispira parvispora</name>
    <dbReference type="NCBI Taxonomy" id="1520584"/>
    <lineage>
        <taxon>Eukaryota</taxon>
        <taxon>Fungi</taxon>
        <taxon>Fungi incertae sedis</taxon>
        <taxon>Zoopagomycota</taxon>
        <taxon>Kickxellomycotina</taxon>
        <taxon>Dimargaritomycetes</taxon>
        <taxon>Dimargaritales</taxon>
        <taxon>Dimargaritaceae</taxon>
        <taxon>Dispira</taxon>
    </lineage>
</organism>
<evidence type="ECO:0000256" key="3">
    <source>
        <dbReference type="ARBA" id="ARBA00022989"/>
    </source>
</evidence>
<dbReference type="AlphaFoldDB" id="A0A9W8AP62"/>
<keyword evidence="3 6" id="KW-1133">Transmembrane helix</keyword>
<evidence type="ECO:0000259" key="7">
    <source>
        <dbReference type="PROSITE" id="PS51503"/>
    </source>
</evidence>
<evidence type="ECO:0000256" key="1">
    <source>
        <dbReference type="ARBA" id="ARBA00004173"/>
    </source>
</evidence>
<accession>A0A9W8AP62</accession>
<feature type="domain" description="HIG1" evidence="7">
    <location>
        <begin position="98"/>
        <end position="189"/>
    </location>
</feature>
<dbReference type="GO" id="GO:0005739">
    <property type="term" value="C:mitochondrion"/>
    <property type="evidence" value="ECO:0007669"/>
    <property type="project" value="UniProtKB-SubCell"/>
</dbReference>
<dbReference type="Pfam" id="PF04588">
    <property type="entry name" value="HIG_1_N"/>
    <property type="match status" value="1"/>
</dbReference>
<dbReference type="Proteomes" id="UP001150925">
    <property type="component" value="Unassembled WGS sequence"/>
</dbReference>
<feature type="region of interest" description="Disordered" evidence="5">
    <location>
        <begin position="185"/>
        <end position="209"/>
    </location>
</feature>
<evidence type="ECO:0000256" key="2">
    <source>
        <dbReference type="ARBA" id="ARBA00022692"/>
    </source>
</evidence>
<comment type="subcellular location">
    <subcellularLocation>
        <location evidence="1">Mitochondrion</location>
    </subcellularLocation>
</comment>
<feature type="transmembrane region" description="Helical" evidence="6">
    <location>
        <begin position="126"/>
        <end position="145"/>
    </location>
</feature>
<dbReference type="OrthoDB" id="1915122at2759"/>
<evidence type="ECO:0000313" key="9">
    <source>
        <dbReference type="Proteomes" id="UP001150925"/>
    </source>
</evidence>
<dbReference type="PANTHER" id="PTHR28018:SF3">
    <property type="entry name" value="RESPIRATORY SUPERCOMPLEX FACTOR 2, MITOCHONDRIAL"/>
    <property type="match status" value="1"/>
</dbReference>
<dbReference type="GO" id="GO:0033617">
    <property type="term" value="P:mitochondrial respiratory chain complex IV assembly"/>
    <property type="evidence" value="ECO:0007669"/>
    <property type="project" value="TreeGrafter"/>
</dbReference>
<proteinExistence type="predicted"/>
<gene>
    <name evidence="8" type="primary">RCF2</name>
    <name evidence="8" type="ORF">IWQ62_004756</name>
</gene>
<dbReference type="PROSITE" id="PS51503">
    <property type="entry name" value="HIG1"/>
    <property type="match status" value="1"/>
</dbReference>
<reference evidence="8" key="1">
    <citation type="submission" date="2022-07" db="EMBL/GenBank/DDBJ databases">
        <title>Phylogenomic reconstructions and comparative analyses of Kickxellomycotina fungi.</title>
        <authorList>
            <person name="Reynolds N.K."/>
            <person name="Stajich J.E."/>
            <person name="Barry K."/>
            <person name="Grigoriev I.V."/>
            <person name="Crous P."/>
            <person name="Smith M.E."/>
        </authorList>
    </citation>
    <scope>NUCLEOTIDE SEQUENCE</scope>
    <source>
        <strain evidence="8">RSA 1196</strain>
    </source>
</reference>
<dbReference type="PANTHER" id="PTHR28018">
    <property type="entry name" value="RESPIRATORY SUPERCOMPLEX FACTOR 2, MITOCHONDRIAL"/>
    <property type="match status" value="1"/>
</dbReference>
<keyword evidence="2 6" id="KW-0812">Transmembrane</keyword>
<sequence>MKILTKEEEDEAYQAHVDGGIKGGLISTAIFTPACFALHRYWAPFRQLTVPFKAFLLTSGIASAIMIESERAGKRYEKSKYGAMTPYSVDYSKDSDKPMGATQPLINVTHRPWTEEATEFVRQHQWSLVGGTWATGMGVAFTYLARQKHMSTMNKIVQARMYAQIITIAALLATAVIVGTNHTDRRHVNMDNPDFQPTARVPKKSHSDH</sequence>
<evidence type="ECO:0000256" key="6">
    <source>
        <dbReference type="SAM" id="Phobius"/>
    </source>
</evidence>
<keyword evidence="4 6" id="KW-0472">Membrane</keyword>
<evidence type="ECO:0000256" key="5">
    <source>
        <dbReference type="SAM" id="MobiDB-lite"/>
    </source>
</evidence>
<protein>
    <submittedName>
        <fullName evidence="8">Replication factor C, subunit RFC4</fullName>
    </submittedName>
</protein>
<feature type="transmembrane region" description="Helical" evidence="6">
    <location>
        <begin position="21"/>
        <end position="42"/>
    </location>
</feature>
<dbReference type="InterPro" id="IPR040153">
    <property type="entry name" value="Rcf2"/>
</dbReference>
<feature type="transmembrane region" description="Helical" evidence="6">
    <location>
        <begin position="161"/>
        <end position="180"/>
    </location>
</feature>
<evidence type="ECO:0000256" key="4">
    <source>
        <dbReference type="ARBA" id="ARBA00023136"/>
    </source>
</evidence>
<comment type="caution">
    <text evidence="8">The sequence shown here is derived from an EMBL/GenBank/DDBJ whole genome shotgun (WGS) entry which is preliminary data.</text>
</comment>
<feature type="transmembrane region" description="Helical" evidence="6">
    <location>
        <begin position="48"/>
        <end position="67"/>
    </location>
</feature>